<name>A0A2M6WYP3_9BACT</name>
<evidence type="ECO:0000313" key="1">
    <source>
        <dbReference type="EMBL" id="PIT97899.1"/>
    </source>
</evidence>
<evidence type="ECO:0000313" key="2">
    <source>
        <dbReference type="Proteomes" id="UP000230731"/>
    </source>
</evidence>
<reference evidence="2" key="1">
    <citation type="submission" date="2017-09" db="EMBL/GenBank/DDBJ databases">
        <title>Depth-based differentiation of microbial function through sediment-hosted aquifers and enrichment of novel symbionts in the deep terrestrial subsurface.</title>
        <authorList>
            <person name="Probst A.J."/>
            <person name="Ladd B."/>
            <person name="Jarett J.K."/>
            <person name="Geller-Mcgrath D.E."/>
            <person name="Sieber C.M.K."/>
            <person name="Emerson J.B."/>
            <person name="Anantharaman K."/>
            <person name="Thomas B.C."/>
            <person name="Malmstrom R."/>
            <person name="Stieglmeier M."/>
            <person name="Klingl A."/>
            <person name="Woyke T."/>
            <person name="Ryan C.M."/>
            <person name="Banfield J.F."/>
        </authorList>
    </citation>
    <scope>NUCLEOTIDE SEQUENCE [LARGE SCALE GENOMIC DNA]</scope>
</reference>
<organism evidence="1 2">
    <name type="scientific">Candidatus Andersenbacteria bacterium CG10_big_fil_rev_8_21_14_0_10_54_11</name>
    <dbReference type="NCBI Taxonomy" id="1974485"/>
    <lineage>
        <taxon>Bacteria</taxon>
        <taxon>Candidatus Anderseniibacteriota</taxon>
    </lineage>
</organism>
<sequence>MALLHDRLIQQMFALSLGRDFVVERSGSPTSWRYRVMKNGIAMTTWLTYEEMEDELHSALETCSMAFVDTLLS</sequence>
<comment type="caution">
    <text evidence="1">The sequence shown here is derived from an EMBL/GenBank/DDBJ whole genome shotgun (WGS) entry which is preliminary data.</text>
</comment>
<proteinExistence type="predicted"/>
<dbReference type="AlphaFoldDB" id="A0A2M6WYP3"/>
<protein>
    <submittedName>
        <fullName evidence="1">Uncharacterized protein</fullName>
    </submittedName>
</protein>
<dbReference type="EMBL" id="PEZP01000040">
    <property type="protein sequence ID" value="PIT97899.1"/>
    <property type="molecule type" value="Genomic_DNA"/>
</dbReference>
<gene>
    <name evidence="1" type="ORF">COT71_03520</name>
</gene>
<dbReference type="Proteomes" id="UP000230731">
    <property type="component" value="Unassembled WGS sequence"/>
</dbReference>
<accession>A0A2M6WYP3</accession>